<dbReference type="PROSITE" id="PS50059">
    <property type="entry name" value="FKBP_PPIASE"/>
    <property type="match status" value="1"/>
</dbReference>
<evidence type="ECO:0000313" key="14">
    <source>
        <dbReference type="Proteomes" id="UP000477285"/>
    </source>
</evidence>
<sequence>MGEYKGLTLDNTVDAITDDDVQAQIDENLKDKAEPVSDAAKEGDLVTVNYTGTKDGQTFDGGTANNYDFVIGDGQMFEEFENGVIGMKKGDTKEIKIDFPSDYADETLAGKEVIYKVTVQNVRREGELTDEWVAKNTDYTTVDDYRESIRSELEKNAKESAQEVLKNTAWSTVLENSEVKEYPQEDVDKAVSEFKKSMEVYAKQADMTLEEFTDSQGISQDDFDEQCQQYAEGKVKQNLIVQGIMDAEGLSLDDKESLQLQDKLVEQMGVSSIAELVGTYGQDYVDESVGLLRVEDFIIKNASVSEKVANGDVLADDADAAAENAEQDSDQNVSDEDTDDSGQDNSDVDENLEEELGTEKVEQSE</sequence>
<dbReference type="InterPro" id="IPR008880">
    <property type="entry name" value="Trigger_fac_C"/>
</dbReference>
<evidence type="ECO:0000256" key="6">
    <source>
        <dbReference type="ARBA" id="ARBA00023186"/>
    </source>
</evidence>
<dbReference type="GO" id="GO:0015031">
    <property type="term" value="P:protein transport"/>
    <property type="evidence" value="ECO:0007669"/>
    <property type="project" value="InterPro"/>
</dbReference>
<feature type="domain" description="PPIase FKBP-type" evidence="12">
    <location>
        <begin position="43"/>
        <end position="106"/>
    </location>
</feature>
<keyword evidence="5 10" id="KW-0697">Rotamase</keyword>
<dbReference type="AlphaFoldDB" id="A0A6L8T4R6"/>
<comment type="catalytic activity">
    <reaction evidence="1 10">
        <text>[protein]-peptidylproline (omega=180) = [protein]-peptidylproline (omega=0)</text>
        <dbReference type="Rhea" id="RHEA:16237"/>
        <dbReference type="Rhea" id="RHEA-COMP:10747"/>
        <dbReference type="Rhea" id="RHEA-COMP:10748"/>
        <dbReference type="ChEBI" id="CHEBI:83833"/>
        <dbReference type="ChEBI" id="CHEBI:83834"/>
        <dbReference type="EC" id="5.2.1.8"/>
    </reaction>
</comment>
<evidence type="ECO:0000313" key="13">
    <source>
        <dbReference type="EMBL" id="MZL34524.1"/>
    </source>
</evidence>
<dbReference type="InterPro" id="IPR046357">
    <property type="entry name" value="PPIase_dom_sf"/>
</dbReference>
<organism evidence="13 14">
    <name type="scientific">Blautia wexlerae</name>
    <dbReference type="NCBI Taxonomy" id="418240"/>
    <lineage>
        <taxon>Bacteria</taxon>
        <taxon>Bacillati</taxon>
        <taxon>Bacillota</taxon>
        <taxon>Clostridia</taxon>
        <taxon>Lachnospirales</taxon>
        <taxon>Lachnospiraceae</taxon>
        <taxon>Blautia</taxon>
    </lineage>
</organism>
<dbReference type="EC" id="5.2.1.8" evidence="10"/>
<dbReference type="GO" id="GO:0005737">
    <property type="term" value="C:cytoplasm"/>
    <property type="evidence" value="ECO:0007669"/>
    <property type="project" value="UniProtKB-SubCell"/>
</dbReference>
<evidence type="ECO:0000256" key="4">
    <source>
        <dbReference type="ARBA" id="ARBA00022618"/>
    </source>
</evidence>
<dbReference type="Pfam" id="PF00254">
    <property type="entry name" value="FKBP_C"/>
    <property type="match status" value="1"/>
</dbReference>
<feature type="compositionally biased region" description="Acidic residues" evidence="11">
    <location>
        <begin position="315"/>
        <end position="356"/>
    </location>
</feature>
<dbReference type="Gene3D" id="3.10.50.40">
    <property type="match status" value="1"/>
</dbReference>
<evidence type="ECO:0000256" key="9">
    <source>
        <dbReference type="ARBA" id="ARBA00024849"/>
    </source>
</evidence>
<dbReference type="NCBIfam" id="TIGR00115">
    <property type="entry name" value="tig"/>
    <property type="match status" value="1"/>
</dbReference>
<evidence type="ECO:0000256" key="8">
    <source>
        <dbReference type="ARBA" id="ARBA00023306"/>
    </source>
</evidence>
<dbReference type="Proteomes" id="UP000477285">
    <property type="component" value="Unassembled WGS sequence"/>
</dbReference>
<dbReference type="FunFam" id="3.10.50.40:FF:000001">
    <property type="entry name" value="Trigger factor"/>
    <property type="match status" value="1"/>
</dbReference>
<proteinExistence type="inferred from homology"/>
<reference evidence="13 14" key="1">
    <citation type="journal article" date="2019" name="Nat. Med.">
        <title>A library of human gut bacterial isolates paired with longitudinal multiomics data enables mechanistic microbiome research.</title>
        <authorList>
            <person name="Poyet M."/>
            <person name="Groussin M."/>
            <person name="Gibbons S.M."/>
            <person name="Avila-Pacheco J."/>
            <person name="Jiang X."/>
            <person name="Kearney S.M."/>
            <person name="Perrotta A.R."/>
            <person name="Berdy B."/>
            <person name="Zhao S."/>
            <person name="Lieberman T.D."/>
            <person name="Swanson P.K."/>
            <person name="Smith M."/>
            <person name="Roesemann S."/>
            <person name="Alexander J.E."/>
            <person name="Rich S.A."/>
            <person name="Livny J."/>
            <person name="Vlamakis H."/>
            <person name="Clish C."/>
            <person name="Bullock K."/>
            <person name="Deik A."/>
            <person name="Scott J."/>
            <person name="Pierce K.A."/>
            <person name="Xavier R.J."/>
            <person name="Alm E.J."/>
        </authorList>
    </citation>
    <scope>NUCLEOTIDE SEQUENCE [LARGE SCALE GENOMIC DNA]</scope>
    <source>
        <strain evidence="13 14">BIOML-A1</strain>
    </source>
</reference>
<comment type="caution">
    <text evidence="13">The sequence shown here is derived from an EMBL/GenBank/DDBJ whole genome shotgun (WGS) entry which is preliminary data.</text>
</comment>
<dbReference type="GO" id="GO:0051301">
    <property type="term" value="P:cell division"/>
    <property type="evidence" value="ECO:0007669"/>
    <property type="project" value="UniProtKB-KW"/>
</dbReference>
<evidence type="ECO:0000256" key="10">
    <source>
        <dbReference type="PROSITE-ProRule" id="PRU00277"/>
    </source>
</evidence>
<keyword evidence="7 10" id="KW-0413">Isomerase</keyword>
<evidence type="ECO:0000259" key="12">
    <source>
        <dbReference type="PROSITE" id="PS50059"/>
    </source>
</evidence>
<keyword evidence="4" id="KW-0132">Cell division</keyword>
<evidence type="ECO:0000256" key="2">
    <source>
        <dbReference type="ARBA" id="ARBA00004496"/>
    </source>
</evidence>
<comment type="similarity">
    <text evidence="3">Belongs to the FKBP-type PPIase family. Tig subfamily.</text>
</comment>
<dbReference type="InterPro" id="IPR005215">
    <property type="entry name" value="Trig_fac"/>
</dbReference>
<dbReference type="GO" id="GO:0006457">
    <property type="term" value="P:protein folding"/>
    <property type="evidence" value="ECO:0007669"/>
    <property type="project" value="InterPro"/>
</dbReference>
<dbReference type="InterPro" id="IPR001179">
    <property type="entry name" value="PPIase_FKBP_dom"/>
</dbReference>
<keyword evidence="6" id="KW-0143">Chaperone</keyword>
<evidence type="ECO:0000256" key="1">
    <source>
        <dbReference type="ARBA" id="ARBA00000971"/>
    </source>
</evidence>
<dbReference type="InterPro" id="IPR037041">
    <property type="entry name" value="Trigger_fac_C_sf"/>
</dbReference>
<dbReference type="InterPro" id="IPR027304">
    <property type="entry name" value="Trigger_fact/SurA_dom_sf"/>
</dbReference>
<evidence type="ECO:0000256" key="7">
    <source>
        <dbReference type="ARBA" id="ARBA00023235"/>
    </source>
</evidence>
<protein>
    <recommendedName>
        <fullName evidence="10">peptidylprolyl isomerase</fullName>
        <ecNumber evidence="10">5.2.1.8</ecNumber>
    </recommendedName>
</protein>
<name>A0A6L8T4R6_9FIRM</name>
<dbReference type="SUPFAM" id="SSF109998">
    <property type="entry name" value="Triger factor/SurA peptide-binding domain-like"/>
    <property type="match status" value="1"/>
</dbReference>
<dbReference type="Pfam" id="PF05698">
    <property type="entry name" value="Trigger_C"/>
    <property type="match status" value="1"/>
</dbReference>
<evidence type="ECO:0000256" key="5">
    <source>
        <dbReference type="ARBA" id="ARBA00023110"/>
    </source>
</evidence>
<keyword evidence="8" id="KW-0131">Cell cycle</keyword>
<dbReference type="EMBL" id="WWVQ01000043">
    <property type="protein sequence ID" value="MZL34524.1"/>
    <property type="molecule type" value="Genomic_DNA"/>
</dbReference>
<evidence type="ECO:0000256" key="11">
    <source>
        <dbReference type="SAM" id="MobiDB-lite"/>
    </source>
</evidence>
<comment type="function">
    <text evidence="9">Involved in protein export. Acts as a chaperone by maintaining the newly synthesized protein in an open conformation. Functions as a peptidyl-prolyl cis-trans isomerase.</text>
</comment>
<comment type="subcellular location">
    <subcellularLocation>
        <location evidence="2">Cytoplasm</location>
    </subcellularLocation>
</comment>
<dbReference type="SUPFAM" id="SSF54534">
    <property type="entry name" value="FKBP-like"/>
    <property type="match status" value="1"/>
</dbReference>
<dbReference type="Gene3D" id="1.10.3120.10">
    <property type="entry name" value="Trigger factor, C-terminal domain"/>
    <property type="match status" value="1"/>
</dbReference>
<dbReference type="GO" id="GO:0003755">
    <property type="term" value="F:peptidyl-prolyl cis-trans isomerase activity"/>
    <property type="evidence" value="ECO:0007669"/>
    <property type="project" value="UniProtKB-KW"/>
</dbReference>
<accession>A0A6L8T4R6</accession>
<feature type="region of interest" description="Disordered" evidence="11">
    <location>
        <begin position="315"/>
        <end position="365"/>
    </location>
</feature>
<gene>
    <name evidence="13" type="primary">tig</name>
    <name evidence="13" type="ORF">GT728_15310</name>
</gene>
<evidence type="ECO:0000256" key="3">
    <source>
        <dbReference type="ARBA" id="ARBA00005464"/>
    </source>
</evidence>